<organism evidence="2">
    <name type="scientific">uncultured Caudovirales phage</name>
    <dbReference type="NCBI Taxonomy" id="2100421"/>
    <lineage>
        <taxon>Viruses</taxon>
        <taxon>Duplodnaviria</taxon>
        <taxon>Heunggongvirae</taxon>
        <taxon>Uroviricota</taxon>
        <taxon>Caudoviricetes</taxon>
        <taxon>Peduoviridae</taxon>
        <taxon>Maltschvirus</taxon>
        <taxon>Maltschvirus maltsch</taxon>
    </lineage>
</organism>
<feature type="domain" description="PD(D/E)XK endonuclease" evidence="1">
    <location>
        <begin position="7"/>
        <end position="93"/>
    </location>
</feature>
<protein>
    <recommendedName>
        <fullName evidence="1">PD(D/E)XK endonuclease domain-containing protein</fullName>
    </recommendedName>
</protein>
<dbReference type="SUPFAM" id="SSF52980">
    <property type="entry name" value="Restriction endonuclease-like"/>
    <property type="match status" value="1"/>
</dbReference>
<gene>
    <name evidence="2" type="ORF">8F11_20</name>
</gene>
<dbReference type="InterPro" id="IPR021671">
    <property type="entry name" value="PD(D/E)XK_Endonuc"/>
</dbReference>
<dbReference type="Pfam" id="PF11645">
    <property type="entry name" value="PDDEXK_5"/>
    <property type="match status" value="1"/>
</dbReference>
<dbReference type="EMBL" id="MF417871">
    <property type="protein sequence ID" value="ASN68055.1"/>
    <property type="molecule type" value="Genomic_DNA"/>
</dbReference>
<evidence type="ECO:0000259" key="1">
    <source>
        <dbReference type="Pfam" id="PF11645"/>
    </source>
</evidence>
<reference evidence="2" key="1">
    <citation type="submission" date="2017-06" db="EMBL/GenBank/DDBJ databases">
        <title>Novel phages from South African skin metaviromes.</title>
        <authorList>
            <person name="van Zyl L.J."/>
            <person name="Abrahams Y."/>
            <person name="Stander E.A."/>
            <person name="Kirby B.M."/>
            <person name="Clavaud C."/>
            <person name="Farcet C."/>
            <person name="Breton L."/>
            <person name="Trindade M.I."/>
        </authorList>
    </citation>
    <scope>NUCLEOTIDE SEQUENCE</scope>
</reference>
<dbReference type="InterPro" id="IPR011335">
    <property type="entry name" value="Restrct_endonuc-II-like"/>
</dbReference>
<dbReference type="Gene3D" id="3.40.1350.10">
    <property type="match status" value="1"/>
</dbReference>
<dbReference type="GO" id="GO:0003676">
    <property type="term" value="F:nucleic acid binding"/>
    <property type="evidence" value="ECO:0007669"/>
    <property type="project" value="InterPro"/>
</dbReference>
<accession>A0A2H4IZM8</accession>
<proteinExistence type="predicted"/>
<dbReference type="InterPro" id="IPR011856">
    <property type="entry name" value="tRNA_endonuc-like_dom_sf"/>
</dbReference>
<evidence type="ECO:0000313" key="2">
    <source>
        <dbReference type="EMBL" id="ASN68055.1"/>
    </source>
</evidence>
<name>A0A2H4IZM8_9CAUD</name>
<sequence length="132" mass="14639">MTQNELSTSTIGRHSELLAMAALLADGWSVSEPTVPEAHDLIAVKGDQSLRIQVKTIKLREKCGRPYYVIRGLKNSGQAYDTTDCDVFIGVVGEHVYMTPCTGLTDYWCGTDEASEKWRYLPLKITEKGAIN</sequence>